<dbReference type="InterPro" id="IPR011009">
    <property type="entry name" value="Kinase-like_dom_sf"/>
</dbReference>
<name>A2EHA2_TRIV3</name>
<dbReference type="EMBL" id="DS113388">
    <property type="protein sequence ID" value="EAY07981.1"/>
    <property type="molecule type" value="Genomic_DNA"/>
</dbReference>
<dbReference type="Pfam" id="PF07714">
    <property type="entry name" value="PK_Tyr_Ser-Thr"/>
    <property type="match status" value="1"/>
</dbReference>
<evidence type="ECO:0000313" key="7">
    <source>
        <dbReference type="Proteomes" id="UP000001542"/>
    </source>
</evidence>
<keyword evidence="2 4" id="KW-0547">Nucleotide-binding</keyword>
<keyword evidence="6" id="KW-0808">Transferase</keyword>
<dbReference type="InterPro" id="IPR051681">
    <property type="entry name" value="Ser/Thr_Kinases-Pseudokinases"/>
</dbReference>
<reference evidence="6" key="1">
    <citation type="submission" date="2006-10" db="EMBL/GenBank/DDBJ databases">
        <authorList>
            <person name="Amadeo P."/>
            <person name="Zhao Q."/>
            <person name="Wortman J."/>
            <person name="Fraser-Liggett C."/>
            <person name="Carlton J."/>
        </authorList>
    </citation>
    <scope>NUCLEOTIDE SEQUENCE</scope>
    <source>
        <strain evidence="6">G3</strain>
    </source>
</reference>
<evidence type="ECO:0000256" key="3">
    <source>
        <dbReference type="ARBA" id="ARBA00022840"/>
    </source>
</evidence>
<evidence type="ECO:0000256" key="1">
    <source>
        <dbReference type="ARBA" id="ARBA00022527"/>
    </source>
</evidence>
<keyword evidence="1" id="KW-0723">Serine/threonine-protein kinase</keyword>
<proteinExistence type="predicted"/>
<keyword evidence="7" id="KW-1185">Reference proteome</keyword>
<dbReference type="eggNOG" id="KOG0192">
    <property type="taxonomic scope" value="Eukaryota"/>
</dbReference>
<dbReference type="PRINTS" id="PR00109">
    <property type="entry name" value="TYRKINASE"/>
</dbReference>
<dbReference type="InterPro" id="IPR008271">
    <property type="entry name" value="Ser/Thr_kinase_AS"/>
</dbReference>
<dbReference type="InterPro" id="IPR001245">
    <property type="entry name" value="Ser-Thr/Tyr_kinase_cat_dom"/>
</dbReference>
<dbReference type="OrthoDB" id="339325at2759"/>
<dbReference type="InterPro" id="IPR017441">
    <property type="entry name" value="Protein_kinase_ATP_BS"/>
</dbReference>
<dbReference type="SMR" id="A2EHA2"/>
<sequence>MNSAIQAIKNILNIISSYADDKQSFNREEEKAASTMMTKLDEFTELLSQCQREVCITFLLSTPISATKEEVKQFRHSMKESLLVLGLTQAANYMEISDSDLTSQDLVDMKRIGIVLEQLYKKNQKEAGDRIEKRFQSLEELGVHYDAEELDSLTIPEIPESLKLLIKHEDCVFEKTIGRGQSGTVYLGHFKDSDDNIAIKVLSKQTLSQADVESYRREVYFLTILSHPSLTKFCGYTEDAPFYICTEFMSGGSLYHKLRNNPEQLNPTTRSLIALTVARGLEYLHSKGVIHRDLKSLNVLLDDNNNAKICDFGMVRTRDSRPMTGMIGTVHWMAPEVLMSTPFYDERVDVYSFGIFLWELLTGQMPYKDMQANQIIRTVTELGERPPIPEDCPQHLAKLITKCWSQDPEDRPTMAKVVAELQDSKYHLAGTDEAEFALKAGIVSCHKTSLSLPYIRKETPKPRPKSRESQVISPDRAMQCMHGPPSDSRKEALMYSLQMCGDQVTLYNFLDLGFTKALSLILTEQSEDSETVMTYLLTCREPKVFDIEVLKALLLYTSSKSDVFRNKALSVLLSASLLRFEFLKSAPSFVQQLLQFIYLPMPPQSSAALLQLANRLIRSISNAPTGLWEVLLWARLNLPQMLTPLVLPCMIGAVKFVEVRNDIKSDNYKELSQTFNANIMLFKEILKYDDTFEKLIPALMSCSKSNDICLKFIIENSKENSLFAYSVVQNLPFNFDVSKIVAVYKNLFLHDTKKISQIQEFYSVIEYLMVNNDIKYACEILKTVRIEESLFVNTKLPKLLSEAFYNSDDLLCTSLMLIYYNCLQRFRVEEFVNLDQIFLSILFGKRTELRKPAFLCVISAAEYISDFDYSAIHPVAAFYVHSSSEIIGNSAAKFISEKTKVCDDYDIDKTLEVFIENYKAPSKNVIVACDCFVEICKQKKVKDQSLLQKLSQMYNMLHSY</sequence>
<evidence type="ECO:0000256" key="4">
    <source>
        <dbReference type="PROSITE-ProRule" id="PRU10141"/>
    </source>
</evidence>
<dbReference type="GO" id="GO:0007165">
    <property type="term" value="P:signal transduction"/>
    <property type="evidence" value="ECO:0000318"/>
    <property type="project" value="GO_Central"/>
</dbReference>
<protein>
    <submittedName>
        <fullName evidence="6">TKL family protein kinase</fullName>
    </submittedName>
</protein>
<dbReference type="VEuPathDB" id="TrichDB:TVAG_333060"/>
<dbReference type="PANTHER" id="PTHR44329">
    <property type="entry name" value="SERINE/THREONINE-PROTEIN KINASE TNNI3K-RELATED"/>
    <property type="match status" value="1"/>
</dbReference>
<dbReference type="Gene3D" id="1.10.510.10">
    <property type="entry name" value="Transferase(Phosphotransferase) domain 1"/>
    <property type="match status" value="1"/>
</dbReference>
<dbReference type="KEGG" id="tva:4765877"/>
<dbReference type="VEuPathDB" id="TrichDB:TVAGG3_0933850"/>
<evidence type="ECO:0000256" key="2">
    <source>
        <dbReference type="ARBA" id="ARBA00022741"/>
    </source>
</evidence>
<feature type="domain" description="Protein kinase" evidence="5">
    <location>
        <begin position="171"/>
        <end position="426"/>
    </location>
</feature>
<dbReference type="STRING" id="5722.A2EHA2"/>
<dbReference type="CDD" id="cd13999">
    <property type="entry name" value="STKc_MAP3K-like"/>
    <property type="match status" value="1"/>
</dbReference>
<dbReference type="SUPFAM" id="SSF56112">
    <property type="entry name" value="Protein kinase-like (PK-like)"/>
    <property type="match status" value="1"/>
</dbReference>
<keyword evidence="6" id="KW-0418">Kinase</keyword>
<reference evidence="6" key="2">
    <citation type="journal article" date="2007" name="Science">
        <title>Draft genome sequence of the sexually transmitted pathogen Trichomonas vaginalis.</title>
        <authorList>
            <person name="Carlton J.M."/>
            <person name="Hirt R.P."/>
            <person name="Silva J.C."/>
            <person name="Delcher A.L."/>
            <person name="Schatz M."/>
            <person name="Zhao Q."/>
            <person name="Wortman J.R."/>
            <person name="Bidwell S.L."/>
            <person name="Alsmark U.C.M."/>
            <person name="Besteiro S."/>
            <person name="Sicheritz-Ponten T."/>
            <person name="Noel C.J."/>
            <person name="Dacks J.B."/>
            <person name="Foster P.G."/>
            <person name="Simillion C."/>
            <person name="Van de Peer Y."/>
            <person name="Miranda-Saavedra D."/>
            <person name="Barton G.J."/>
            <person name="Westrop G.D."/>
            <person name="Mueller S."/>
            <person name="Dessi D."/>
            <person name="Fiori P.L."/>
            <person name="Ren Q."/>
            <person name="Paulsen I."/>
            <person name="Zhang H."/>
            <person name="Bastida-Corcuera F.D."/>
            <person name="Simoes-Barbosa A."/>
            <person name="Brown M.T."/>
            <person name="Hayes R.D."/>
            <person name="Mukherjee M."/>
            <person name="Okumura C.Y."/>
            <person name="Schneider R."/>
            <person name="Smith A.J."/>
            <person name="Vanacova S."/>
            <person name="Villalvazo M."/>
            <person name="Haas B.J."/>
            <person name="Pertea M."/>
            <person name="Feldblyum T.V."/>
            <person name="Utterback T.R."/>
            <person name="Shu C.L."/>
            <person name="Osoegawa K."/>
            <person name="de Jong P.J."/>
            <person name="Hrdy I."/>
            <person name="Horvathova L."/>
            <person name="Zubacova Z."/>
            <person name="Dolezal P."/>
            <person name="Malik S.B."/>
            <person name="Logsdon J.M. Jr."/>
            <person name="Henze K."/>
            <person name="Gupta A."/>
            <person name="Wang C.C."/>
            <person name="Dunne R.L."/>
            <person name="Upcroft J.A."/>
            <person name="Upcroft P."/>
            <person name="White O."/>
            <person name="Salzberg S.L."/>
            <person name="Tang P."/>
            <person name="Chiu C.-H."/>
            <person name="Lee Y.-S."/>
            <person name="Embley T.M."/>
            <person name="Coombs G.H."/>
            <person name="Mottram J.C."/>
            <person name="Tachezy J."/>
            <person name="Fraser-Liggett C.M."/>
            <person name="Johnson P.J."/>
        </authorList>
    </citation>
    <scope>NUCLEOTIDE SEQUENCE [LARGE SCALE GENOMIC DNA]</scope>
    <source>
        <strain evidence="6">G3</strain>
    </source>
</reference>
<accession>A2EHA2</accession>
<dbReference type="InterPro" id="IPR000719">
    <property type="entry name" value="Prot_kinase_dom"/>
</dbReference>
<gene>
    <name evidence="6" type="ORF">TVAG_333060</name>
</gene>
<organism evidence="6 7">
    <name type="scientific">Trichomonas vaginalis (strain ATCC PRA-98 / G3)</name>
    <dbReference type="NCBI Taxonomy" id="412133"/>
    <lineage>
        <taxon>Eukaryota</taxon>
        <taxon>Metamonada</taxon>
        <taxon>Parabasalia</taxon>
        <taxon>Trichomonadida</taxon>
        <taxon>Trichomonadidae</taxon>
        <taxon>Trichomonas</taxon>
    </lineage>
</organism>
<dbReference type="GO" id="GO:0005737">
    <property type="term" value="C:cytoplasm"/>
    <property type="evidence" value="ECO:0000318"/>
    <property type="project" value="GO_Central"/>
</dbReference>
<dbReference type="SMART" id="SM00220">
    <property type="entry name" value="S_TKc"/>
    <property type="match status" value="1"/>
</dbReference>
<keyword evidence="3 4" id="KW-0067">ATP-binding</keyword>
<dbReference type="RefSeq" id="XP_001320204.1">
    <property type="nucleotide sequence ID" value="XM_001320169.1"/>
</dbReference>
<dbReference type="PROSITE" id="PS50011">
    <property type="entry name" value="PROTEIN_KINASE_DOM"/>
    <property type="match status" value="1"/>
</dbReference>
<dbReference type="GO" id="GO:0004672">
    <property type="term" value="F:protein kinase activity"/>
    <property type="evidence" value="ECO:0000318"/>
    <property type="project" value="GO_Central"/>
</dbReference>
<dbReference type="InParanoid" id="A2EHA2"/>
<dbReference type="AlphaFoldDB" id="A2EHA2"/>
<evidence type="ECO:0000313" key="6">
    <source>
        <dbReference type="EMBL" id="EAY07981.1"/>
    </source>
</evidence>
<evidence type="ECO:0000259" key="5">
    <source>
        <dbReference type="PROSITE" id="PS50011"/>
    </source>
</evidence>
<dbReference type="PANTHER" id="PTHR44329:SF298">
    <property type="entry name" value="MIXED LINEAGE KINASE DOMAIN-LIKE PROTEIN"/>
    <property type="match status" value="1"/>
</dbReference>
<feature type="binding site" evidence="4">
    <location>
        <position position="200"/>
    </location>
    <ligand>
        <name>ATP</name>
        <dbReference type="ChEBI" id="CHEBI:30616"/>
    </ligand>
</feature>
<dbReference type="PROSITE" id="PS00108">
    <property type="entry name" value="PROTEIN_KINASE_ST"/>
    <property type="match status" value="1"/>
</dbReference>
<dbReference type="GO" id="GO:0004674">
    <property type="term" value="F:protein serine/threonine kinase activity"/>
    <property type="evidence" value="ECO:0007669"/>
    <property type="project" value="UniProtKB-KW"/>
</dbReference>
<dbReference type="GO" id="GO:0005524">
    <property type="term" value="F:ATP binding"/>
    <property type="evidence" value="ECO:0007669"/>
    <property type="project" value="UniProtKB-UniRule"/>
</dbReference>
<dbReference type="PROSITE" id="PS00107">
    <property type="entry name" value="PROTEIN_KINASE_ATP"/>
    <property type="match status" value="1"/>
</dbReference>
<dbReference type="Proteomes" id="UP000001542">
    <property type="component" value="Unassembled WGS sequence"/>
</dbReference>